<reference evidence="2" key="1">
    <citation type="journal article" date="2017" name="BMC Genomics">
        <title>Genomic characterization of two novel pathogenic avipoxviruses isolated from pacific shearwaters (Ardenna spp.).</title>
        <authorList>
            <person name="Sarker S."/>
            <person name="Das S."/>
            <person name="Lavers J.L."/>
            <person name="Hutton I."/>
            <person name="Helbig K."/>
            <person name="Imbery J."/>
            <person name="Upton C."/>
            <person name="Raidal S.R."/>
        </authorList>
    </citation>
    <scope>NUCLEOTIDE SEQUENCE [LARGE SCALE GENOMIC DNA]</scope>
    <source>
        <strain evidence="2">SWPV-2</strain>
    </source>
</reference>
<keyword evidence="1" id="KW-0812">Transmembrane</keyword>
<gene>
    <name evidence="2" type="primary">SWPV2-292</name>
</gene>
<name>A0A1V0QGS5_CNPV</name>
<keyword evidence="1" id="KW-0472">Membrane</keyword>
<protein>
    <submittedName>
        <fullName evidence="2">SWPV2-ORF292</fullName>
    </submittedName>
</protein>
<evidence type="ECO:0000256" key="1">
    <source>
        <dbReference type="SAM" id="Phobius"/>
    </source>
</evidence>
<keyword evidence="1" id="KW-1133">Transmembrane helix</keyword>
<evidence type="ECO:0000313" key="2">
    <source>
        <dbReference type="EMBL" id="ARE67544.1"/>
    </source>
</evidence>
<dbReference type="EMBL" id="KX857215">
    <property type="protein sequence ID" value="ARE67544.1"/>
    <property type="molecule type" value="Genomic_DNA"/>
</dbReference>
<sequence length="72" mass="8434">MYPANMKKFANLSCNTIFSVIAIMLSLILYIAAGYFEAVMLQEGGVIRNMIEKGYYPYCFYMPRLKSFEYQY</sequence>
<dbReference type="Proteomes" id="UP000319767">
    <property type="component" value="Segment"/>
</dbReference>
<feature type="transmembrane region" description="Helical" evidence="1">
    <location>
        <begin position="12"/>
        <end position="33"/>
    </location>
</feature>
<accession>A0A1V0QGS5</accession>
<organism evidence="2">
    <name type="scientific">Shearwaterpox virus</name>
    <dbReference type="NCBI Taxonomy" id="1974596"/>
    <lineage>
        <taxon>Viruses</taxon>
        <taxon>Varidnaviria</taxon>
        <taxon>Bamfordvirae</taxon>
        <taxon>Nucleocytoviricota</taxon>
        <taxon>Pokkesviricetes</taxon>
        <taxon>Chitovirales</taxon>
        <taxon>Poxviridae</taxon>
        <taxon>Chordopoxvirinae</taxon>
        <taxon>Avipoxvirus</taxon>
        <taxon>Avipoxvirus canarypox</taxon>
        <taxon>Canarypox virus</taxon>
    </lineage>
</organism>
<proteinExistence type="predicted"/>